<feature type="region of interest" description="Disordered" evidence="1">
    <location>
        <begin position="74"/>
        <end position="109"/>
    </location>
</feature>
<dbReference type="Proteomes" id="UP000534306">
    <property type="component" value="Unassembled WGS sequence"/>
</dbReference>
<evidence type="ECO:0000256" key="1">
    <source>
        <dbReference type="SAM" id="MobiDB-lite"/>
    </source>
</evidence>
<feature type="domain" description="HTH cro/C1-type" evidence="2">
    <location>
        <begin position="16"/>
        <end position="69"/>
    </location>
</feature>
<proteinExistence type="predicted"/>
<gene>
    <name evidence="3" type="ORF">HPO96_18045</name>
</gene>
<protein>
    <submittedName>
        <fullName evidence="3">Helix-turn-helix transcriptional regulator</fullName>
    </submittedName>
</protein>
<dbReference type="PROSITE" id="PS50943">
    <property type="entry name" value="HTH_CROC1"/>
    <property type="match status" value="1"/>
</dbReference>
<dbReference type="SUPFAM" id="SSF47413">
    <property type="entry name" value="lambda repressor-like DNA-binding domains"/>
    <property type="match status" value="1"/>
</dbReference>
<sequence length="109" mass="12034">MADLAIGDWSKLGSVVRDQRQRLGLSQTEAAARAQVSRSWLARVEAGHRGAELEQVLRLLDVLGLTLFLRTSERAGGRRGSEQLRSSHQAKMADRRRAWGEPGELRSGA</sequence>
<dbReference type="SMART" id="SM00530">
    <property type="entry name" value="HTH_XRE"/>
    <property type="match status" value="1"/>
</dbReference>
<dbReference type="CDD" id="cd00093">
    <property type="entry name" value="HTH_XRE"/>
    <property type="match status" value="1"/>
</dbReference>
<dbReference type="AlphaFoldDB" id="A0A7Y4L0P2"/>
<name>A0A7Y4L0P2_9ACTN</name>
<organism evidence="3 4">
    <name type="scientific">Kribbella sandramycini</name>
    <dbReference type="NCBI Taxonomy" id="60450"/>
    <lineage>
        <taxon>Bacteria</taxon>
        <taxon>Bacillati</taxon>
        <taxon>Actinomycetota</taxon>
        <taxon>Actinomycetes</taxon>
        <taxon>Propionibacteriales</taxon>
        <taxon>Kribbellaceae</taxon>
        <taxon>Kribbella</taxon>
    </lineage>
</organism>
<keyword evidence="4" id="KW-1185">Reference proteome</keyword>
<evidence type="ECO:0000313" key="4">
    <source>
        <dbReference type="Proteomes" id="UP000534306"/>
    </source>
</evidence>
<accession>A0A7Y4L0P2</accession>
<dbReference type="Pfam" id="PF13560">
    <property type="entry name" value="HTH_31"/>
    <property type="match status" value="1"/>
</dbReference>
<dbReference type="GO" id="GO:0003677">
    <property type="term" value="F:DNA binding"/>
    <property type="evidence" value="ECO:0007669"/>
    <property type="project" value="InterPro"/>
</dbReference>
<comment type="caution">
    <text evidence="3">The sequence shown here is derived from an EMBL/GenBank/DDBJ whole genome shotgun (WGS) entry which is preliminary data.</text>
</comment>
<dbReference type="InterPro" id="IPR001387">
    <property type="entry name" value="Cro/C1-type_HTH"/>
</dbReference>
<dbReference type="Gene3D" id="1.10.260.40">
    <property type="entry name" value="lambda repressor-like DNA-binding domains"/>
    <property type="match status" value="1"/>
</dbReference>
<dbReference type="RefSeq" id="WP_171674594.1">
    <property type="nucleotide sequence ID" value="NZ_BAAAGT010000001.1"/>
</dbReference>
<evidence type="ECO:0000313" key="3">
    <source>
        <dbReference type="EMBL" id="NOL42150.1"/>
    </source>
</evidence>
<dbReference type="InterPro" id="IPR010982">
    <property type="entry name" value="Lambda_DNA-bd_dom_sf"/>
</dbReference>
<reference evidence="3 4" key="1">
    <citation type="submission" date="2020-05" db="EMBL/GenBank/DDBJ databases">
        <title>Genome sequence of Kribbella sandramycini ATCC 39419.</title>
        <authorList>
            <person name="Maclea K.S."/>
            <person name="Fair J.L."/>
        </authorList>
    </citation>
    <scope>NUCLEOTIDE SEQUENCE [LARGE SCALE GENOMIC DNA]</scope>
    <source>
        <strain evidence="3 4">ATCC 39419</strain>
    </source>
</reference>
<evidence type="ECO:0000259" key="2">
    <source>
        <dbReference type="PROSITE" id="PS50943"/>
    </source>
</evidence>
<dbReference type="EMBL" id="JABJRC010000003">
    <property type="protein sequence ID" value="NOL42150.1"/>
    <property type="molecule type" value="Genomic_DNA"/>
</dbReference>